<evidence type="ECO:0008006" key="3">
    <source>
        <dbReference type="Google" id="ProtNLM"/>
    </source>
</evidence>
<protein>
    <recommendedName>
        <fullName evidence="3">Spore coat protein</fullName>
    </recommendedName>
</protein>
<dbReference type="EMBL" id="JBEPMP010000001">
    <property type="protein sequence ID" value="MET3728945.1"/>
    <property type="molecule type" value="Genomic_DNA"/>
</dbReference>
<comment type="caution">
    <text evidence="1">The sequence shown here is derived from an EMBL/GenBank/DDBJ whole genome shotgun (WGS) entry which is preliminary data.</text>
</comment>
<organism evidence="1 2">
    <name type="scientific">Fictibacillus halophilus</name>
    <dbReference type="NCBI Taxonomy" id="1610490"/>
    <lineage>
        <taxon>Bacteria</taxon>
        <taxon>Bacillati</taxon>
        <taxon>Bacillota</taxon>
        <taxon>Bacilli</taxon>
        <taxon>Bacillales</taxon>
        <taxon>Fictibacillaceae</taxon>
        <taxon>Fictibacillus</taxon>
    </lineage>
</organism>
<dbReference type="Proteomes" id="UP001549097">
    <property type="component" value="Unassembled WGS sequence"/>
</dbReference>
<reference evidence="1 2" key="1">
    <citation type="submission" date="2024-06" db="EMBL/GenBank/DDBJ databases">
        <title>Genomic Encyclopedia of Type Strains, Phase IV (KMG-IV): sequencing the most valuable type-strain genomes for metagenomic binning, comparative biology and taxonomic classification.</title>
        <authorList>
            <person name="Goeker M."/>
        </authorList>
    </citation>
    <scope>NUCLEOTIDE SEQUENCE [LARGE SCALE GENOMIC DNA]</scope>
    <source>
        <strain evidence="1 2">DSM 100124</strain>
    </source>
</reference>
<gene>
    <name evidence="1" type="ORF">ABID52_002526</name>
</gene>
<sequence>MSSLFKGSCCGGNGEAAGGSRTRNKSCVCELLNNIANTNGNFCSMAAQQRLLIVLKGASTPLSLGGETTPTIFTLVRFDDDSSCAVFSYLDATTGLNQTFVIDCRCICGIVCVPQTTTNGNGGGVALG</sequence>
<name>A0ABV2LK47_9BACL</name>
<evidence type="ECO:0000313" key="2">
    <source>
        <dbReference type="Proteomes" id="UP001549097"/>
    </source>
</evidence>
<evidence type="ECO:0000313" key="1">
    <source>
        <dbReference type="EMBL" id="MET3728945.1"/>
    </source>
</evidence>
<proteinExistence type="predicted"/>
<dbReference type="RefSeq" id="WP_198766883.1">
    <property type="nucleotide sequence ID" value="NZ_JAEACF010000001.1"/>
</dbReference>
<accession>A0ABV2LK47</accession>
<keyword evidence="2" id="KW-1185">Reference proteome</keyword>